<dbReference type="Proteomes" id="UP001420932">
    <property type="component" value="Unassembled WGS sequence"/>
</dbReference>
<sequence>MVIVWDVLLAVVLAMLCAMLIAESLIEDYRRGREASRSEKVEETESSAVETQEERALDEELRKLGFVSERCAVDESVGEAATALAEGAFRTAEEVIAVPDFVVDDGDDDEFGDRLEEQLESMEEDYGFDDYDDDDDESVFGDRLEQQSEQVEENFDEDDDDDDDVLGDGLEQQSEPMEENEEEVKRSDESLGDVVAEEKFVDEKAETLVSNDIRLEVVKTDEVIDERIANKGEHVDVVKPSEETSSEIMATSDGRIAKEDQHVDVVGPSEEKSSEIRATSEEMSSEIREKEVEIAEKEGLLVDDNDNDDDDDGWEGIERSGIEKRFDAAVKFVEDNSDCLSKLDGNARMQLYALCKAAIEGPCYEPPPMALMVSARAKWNAWRKLGNMSPAVAMEQYIFILSEGIPGWEGEKSDKDCDREKINASPEIGKPGTQVHGNYPRIDESHSTFEGVGDAIEVVKNS</sequence>
<evidence type="ECO:0000259" key="5">
    <source>
        <dbReference type="PROSITE" id="PS51228"/>
    </source>
</evidence>
<comment type="caution">
    <text evidence="6">The sequence shown here is derived from an EMBL/GenBank/DDBJ whole genome shotgun (WGS) entry which is preliminary data.</text>
</comment>
<dbReference type="EMBL" id="JBBNAF010000002">
    <property type="protein sequence ID" value="KAK9163719.1"/>
    <property type="molecule type" value="Genomic_DNA"/>
</dbReference>
<feature type="chain" id="PRO_5042827420" description="ACB domain-containing protein" evidence="4">
    <location>
        <begin position="23"/>
        <end position="462"/>
    </location>
</feature>
<dbReference type="InterPro" id="IPR035984">
    <property type="entry name" value="Acyl-CoA-binding_sf"/>
</dbReference>
<proteinExistence type="inferred from homology"/>
<name>A0AAP0Q2Q8_9MAGN</name>
<accession>A0AAP0Q2Q8</accession>
<dbReference type="InterPro" id="IPR000582">
    <property type="entry name" value="Acyl-CoA-binding_protein"/>
</dbReference>
<dbReference type="PROSITE" id="PS51228">
    <property type="entry name" value="ACB_2"/>
    <property type="match status" value="1"/>
</dbReference>
<keyword evidence="4" id="KW-0732">Signal</keyword>
<feature type="signal peptide" evidence="4">
    <location>
        <begin position="1"/>
        <end position="22"/>
    </location>
</feature>
<evidence type="ECO:0000256" key="2">
    <source>
        <dbReference type="ARBA" id="ARBA00023121"/>
    </source>
</evidence>
<feature type="compositionally biased region" description="Basic and acidic residues" evidence="3">
    <location>
        <begin position="33"/>
        <end position="43"/>
    </location>
</feature>
<feature type="region of interest" description="Disordered" evidence="3">
    <location>
        <begin position="146"/>
        <end position="191"/>
    </location>
</feature>
<gene>
    <name evidence="6" type="ORF">Syun_004621</name>
</gene>
<evidence type="ECO:0000256" key="3">
    <source>
        <dbReference type="SAM" id="MobiDB-lite"/>
    </source>
</evidence>
<reference evidence="6 7" key="1">
    <citation type="submission" date="2024-01" db="EMBL/GenBank/DDBJ databases">
        <title>Genome assemblies of Stephania.</title>
        <authorList>
            <person name="Yang L."/>
        </authorList>
    </citation>
    <scope>NUCLEOTIDE SEQUENCE [LARGE SCALE GENOMIC DNA]</scope>
    <source>
        <strain evidence="6">YNDBR</strain>
        <tissue evidence="6">Leaf</tissue>
    </source>
</reference>
<feature type="region of interest" description="Disordered" evidence="3">
    <location>
        <begin position="33"/>
        <end position="54"/>
    </location>
</feature>
<dbReference type="GO" id="GO:0006631">
    <property type="term" value="P:fatty acid metabolic process"/>
    <property type="evidence" value="ECO:0007669"/>
    <property type="project" value="TreeGrafter"/>
</dbReference>
<dbReference type="Gene3D" id="1.20.80.10">
    <property type="match status" value="1"/>
</dbReference>
<keyword evidence="7" id="KW-1185">Reference proteome</keyword>
<feature type="compositionally biased region" description="Acidic residues" evidence="3">
    <location>
        <begin position="150"/>
        <end position="166"/>
    </location>
</feature>
<evidence type="ECO:0000313" key="6">
    <source>
        <dbReference type="EMBL" id="KAK9163719.1"/>
    </source>
</evidence>
<dbReference type="PANTHER" id="PTHR23310:SF105">
    <property type="entry name" value="ACYL-COA-BINDING DOMAIN-CONTAINING PROTEIN 5"/>
    <property type="match status" value="1"/>
</dbReference>
<dbReference type="PANTHER" id="PTHR23310">
    <property type="entry name" value="ACYL-COA-BINDING PROTEIN, ACBP"/>
    <property type="match status" value="1"/>
</dbReference>
<dbReference type="InterPro" id="IPR014352">
    <property type="entry name" value="FERM/acyl-CoA-bd_prot_sf"/>
</dbReference>
<evidence type="ECO:0000313" key="7">
    <source>
        <dbReference type="Proteomes" id="UP001420932"/>
    </source>
</evidence>
<comment type="similarity">
    <text evidence="1">Belongs to the ACBP family.</text>
</comment>
<dbReference type="SUPFAM" id="SSF47027">
    <property type="entry name" value="Acyl-CoA binding protein"/>
    <property type="match status" value="1"/>
</dbReference>
<keyword evidence="2" id="KW-0446">Lipid-binding</keyword>
<dbReference type="Pfam" id="PF00887">
    <property type="entry name" value="ACBP"/>
    <property type="match status" value="1"/>
</dbReference>
<dbReference type="AlphaFoldDB" id="A0AAP0Q2Q8"/>
<dbReference type="GO" id="GO:0000062">
    <property type="term" value="F:fatty-acyl-CoA binding"/>
    <property type="evidence" value="ECO:0007669"/>
    <property type="project" value="InterPro"/>
</dbReference>
<evidence type="ECO:0000256" key="4">
    <source>
        <dbReference type="SAM" id="SignalP"/>
    </source>
</evidence>
<feature type="region of interest" description="Disordered" evidence="3">
    <location>
        <begin position="265"/>
        <end position="288"/>
    </location>
</feature>
<feature type="domain" description="ACB" evidence="5">
    <location>
        <begin position="322"/>
        <end position="410"/>
    </location>
</feature>
<protein>
    <recommendedName>
        <fullName evidence="5">ACB domain-containing protein</fullName>
    </recommendedName>
</protein>
<organism evidence="6 7">
    <name type="scientific">Stephania yunnanensis</name>
    <dbReference type="NCBI Taxonomy" id="152371"/>
    <lineage>
        <taxon>Eukaryota</taxon>
        <taxon>Viridiplantae</taxon>
        <taxon>Streptophyta</taxon>
        <taxon>Embryophyta</taxon>
        <taxon>Tracheophyta</taxon>
        <taxon>Spermatophyta</taxon>
        <taxon>Magnoliopsida</taxon>
        <taxon>Ranunculales</taxon>
        <taxon>Menispermaceae</taxon>
        <taxon>Menispermoideae</taxon>
        <taxon>Cissampelideae</taxon>
        <taxon>Stephania</taxon>
    </lineage>
</organism>
<evidence type="ECO:0000256" key="1">
    <source>
        <dbReference type="ARBA" id="ARBA00005567"/>
    </source>
</evidence>